<gene>
    <name evidence="1" type="ORF">C4D60_Mb04t35700</name>
</gene>
<keyword evidence="2" id="KW-1185">Reference proteome</keyword>
<accession>A0A4S8KH47</accession>
<comment type="caution">
    <text evidence="1">The sequence shown here is derived from an EMBL/GenBank/DDBJ whole genome shotgun (WGS) entry which is preliminary data.</text>
</comment>
<sequence length="103" mass="11465">MLESADLIQDWVKLISADPMNHVLMINIIKNAAKLIANLIIMGSGILGRAVLQAYRKALDSYNSLVSIKNWERNVLKLIVSWAATVIIDQATSLAKFLQVLEM</sequence>
<dbReference type="STRING" id="52838.A0A4S8KH47"/>
<reference evidence="1 2" key="1">
    <citation type="journal article" date="2019" name="Nat. Plants">
        <title>Genome sequencing of Musa balbisiana reveals subgenome evolution and function divergence in polyploid bananas.</title>
        <authorList>
            <person name="Yao X."/>
        </authorList>
    </citation>
    <scope>NUCLEOTIDE SEQUENCE [LARGE SCALE GENOMIC DNA]</scope>
    <source>
        <strain evidence="2">cv. DH-PKW</strain>
        <tissue evidence="1">Leaves</tissue>
    </source>
</reference>
<proteinExistence type="predicted"/>
<evidence type="ECO:0000313" key="2">
    <source>
        <dbReference type="Proteomes" id="UP000317650"/>
    </source>
</evidence>
<evidence type="ECO:0000313" key="1">
    <source>
        <dbReference type="EMBL" id="THU74657.1"/>
    </source>
</evidence>
<protein>
    <submittedName>
        <fullName evidence="1">Uncharacterized protein</fullName>
    </submittedName>
</protein>
<dbReference type="AlphaFoldDB" id="A0A4S8KH47"/>
<name>A0A4S8KH47_MUSBA</name>
<organism evidence="1 2">
    <name type="scientific">Musa balbisiana</name>
    <name type="common">Banana</name>
    <dbReference type="NCBI Taxonomy" id="52838"/>
    <lineage>
        <taxon>Eukaryota</taxon>
        <taxon>Viridiplantae</taxon>
        <taxon>Streptophyta</taxon>
        <taxon>Embryophyta</taxon>
        <taxon>Tracheophyta</taxon>
        <taxon>Spermatophyta</taxon>
        <taxon>Magnoliopsida</taxon>
        <taxon>Liliopsida</taxon>
        <taxon>Zingiberales</taxon>
        <taxon>Musaceae</taxon>
        <taxon>Musa</taxon>
    </lineage>
</organism>
<dbReference type="Proteomes" id="UP000317650">
    <property type="component" value="Chromosome 4"/>
</dbReference>
<dbReference type="EMBL" id="PYDT01000001">
    <property type="protein sequence ID" value="THU74657.1"/>
    <property type="molecule type" value="Genomic_DNA"/>
</dbReference>